<evidence type="ECO:0000256" key="3">
    <source>
        <dbReference type="ARBA" id="ARBA00022792"/>
    </source>
</evidence>
<evidence type="ECO:0000256" key="1">
    <source>
        <dbReference type="ARBA" id="ARBA00004273"/>
    </source>
</evidence>
<dbReference type="EMBL" id="KQ965762">
    <property type="protein sequence ID" value="KXS15457.1"/>
    <property type="molecule type" value="Genomic_DNA"/>
</dbReference>
<dbReference type="STRING" id="1344416.A0A139AF99"/>
<dbReference type="GO" id="GO:0051087">
    <property type="term" value="F:protein-folding chaperone binding"/>
    <property type="evidence" value="ECO:0007669"/>
    <property type="project" value="TreeGrafter"/>
</dbReference>
<evidence type="ECO:0000256" key="2">
    <source>
        <dbReference type="ARBA" id="ARBA00009597"/>
    </source>
</evidence>
<protein>
    <submittedName>
        <fullName evidence="8">Tim44-domain-containing protein</fullName>
    </submittedName>
</protein>
<dbReference type="PANTHER" id="PTHR10721">
    <property type="entry name" value="MITOCHONDRIAL IMPORT INNER MEMBRANE TRANSLOCASE SUBUNIT TIM44"/>
    <property type="match status" value="1"/>
</dbReference>
<comment type="subcellular location">
    <subcellularLocation>
        <location evidence="1">Mitochondrion inner membrane</location>
    </subcellularLocation>
</comment>
<evidence type="ECO:0000256" key="6">
    <source>
        <dbReference type="ARBA" id="ARBA00023136"/>
    </source>
</evidence>
<dbReference type="Proteomes" id="UP000070544">
    <property type="component" value="Unassembled WGS sequence"/>
</dbReference>
<dbReference type="PANTHER" id="PTHR10721:SF1">
    <property type="entry name" value="MITOCHONDRIAL IMPORT INNER MEMBRANE TRANSLOCASE SUBUNIT TIM44"/>
    <property type="match status" value="1"/>
</dbReference>
<proteinExistence type="inferred from homology"/>
<dbReference type="GO" id="GO:0030150">
    <property type="term" value="P:protein import into mitochondrial matrix"/>
    <property type="evidence" value="ECO:0007669"/>
    <property type="project" value="TreeGrafter"/>
</dbReference>
<organism evidence="8 9">
    <name type="scientific">Gonapodya prolifera (strain JEL478)</name>
    <name type="common">Monoblepharis prolifera</name>
    <dbReference type="NCBI Taxonomy" id="1344416"/>
    <lineage>
        <taxon>Eukaryota</taxon>
        <taxon>Fungi</taxon>
        <taxon>Fungi incertae sedis</taxon>
        <taxon>Chytridiomycota</taxon>
        <taxon>Chytridiomycota incertae sedis</taxon>
        <taxon>Monoblepharidomycetes</taxon>
        <taxon>Monoblepharidales</taxon>
        <taxon>Gonapodyaceae</taxon>
        <taxon>Gonapodya</taxon>
    </lineage>
</organism>
<dbReference type="InterPro" id="IPR007379">
    <property type="entry name" value="Tim44-like_dom"/>
</dbReference>
<keyword evidence="5" id="KW-0496">Mitochondrion</keyword>
<accession>A0A139AF99</accession>
<keyword evidence="9" id="KW-1185">Reference proteome</keyword>
<comment type="similarity">
    <text evidence="2">Belongs to the Tim44 family.</text>
</comment>
<dbReference type="SUPFAM" id="SSF54427">
    <property type="entry name" value="NTF2-like"/>
    <property type="match status" value="1"/>
</dbReference>
<keyword evidence="6" id="KW-0472">Membrane</keyword>
<dbReference type="Gene3D" id="3.10.450.240">
    <property type="match status" value="1"/>
</dbReference>
<evidence type="ECO:0000313" key="8">
    <source>
        <dbReference type="EMBL" id="KXS15457.1"/>
    </source>
</evidence>
<evidence type="ECO:0000259" key="7">
    <source>
        <dbReference type="SMART" id="SM00978"/>
    </source>
</evidence>
<sequence>MNDGTLGHDRDSSRWAEYGDEGSTFRTTHFRLSSETRRTLLGKSHLLGAGPVISSGVLRWNSTLSVAYHVTVGSSGIHTTARSPASQYLLSNSLLTTPFTPSSLATPVLALPTSLSSSPVAGVRHQSQVSFVQKFRESIRRQVQENKEFQEGVKQLNEGTNQLAESDAFQRAKQAAQVTGQAAGKVVEAVEKVLESDAVKKAAEVTGKAAEVVIKVAEPIVDNPATRAAASAAQAIHQSVQDPNSTSTLRYTELKSAQERESDFLAGRVVPLEQMRPVVKPNEEATGVVVDQKSRAQQQWEEWKESNPLAKAWLGVTRSVEESDHPLVERLRDFAGSVGRVFGESETARVVKRFRQVDPNFRTDRWLVQAQKWIIPEIMEAYLKGNDAKLKEWCGEVTYNVLTAGLKAQREQGLVSGCRLLDLRNVDLLSAKLIDSTAASAGELPVLVVSFQTQEVLVFRNRKGEIKVGREDHIEHCMYAAVFTKDQAIDPMTPLNDRTLGWRMIDLAKHSARAGV</sequence>
<dbReference type="Pfam" id="PF04280">
    <property type="entry name" value="Tim44"/>
    <property type="match status" value="1"/>
</dbReference>
<keyword evidence="3" id="KW-0999">Mitochondrion inner membrane</keyword>
<keyword evidence="4" id="KW-0809">Transit peptide</keyword>
<dbReference type="OrthoDB" id="10265990at2759"/>
<dbReference type="OMA" id="HTVFYLW"/>
<dbReference type="GO" id="GO:0005743">
    <property type="term" value="C:mitochondrial inner membrane"/>
    <property type="evidence" value="ECO:0007669"/>
    <property type="project" value="UniProtKB-SubCell"/>
</dbReference>
<reference evidence="8 9" key="1">
    <citation type="journal article" date="2015" name="Genome Biol. Evol.">
        <title>Phylogenomic analyses indicate that early fungi evolved digesting cell walls of algal ancestors of land plants.</title>
        <authorList>
            <person name="Chang Y."/>
            <person name="Wang S."/>
            <person name="Sekimoto S."/>
            <person name="Aerts A.L."/>
            <person name="Choi C."/>
            <person name="Clum A."/>
            <person name="LaButti K.M."/>
            <person name="Lindquist E.A."/>
            <person name="Yee Ngan C."/>
            <person name="Ohm R.A."/>
            <person name="Salamov A.A."/>
            <person name="Grigoriev I.V."/>
            <person name="Spatafora J.W."/>
            <person name="Berbee M.L."/>
        </authorList>
    </citation>
    <scope>NUCLEOTIDE SEQUENCE [LARGE SCALE GENOMIC DNA]</scope>
    <source>
        <strain evidence="8 9">JEL478</strain>
    </source>
</reference>
<dbReference type="InterPro" id="IPR032710">
    <property type="entry name" value="NTF2-like_dom_sf"/>
</dbReference>
<evidence type="ECO:0000256" key="4">
    <source>
        <dbReference type="ARBA" id="ARBA00022946"/>
    </source>
</evidence>
<dbReference type="AlphaFoldDB" id="A0A139AF99"/>
<dbReference type="InterPro" id="IPR039544">
    <property type="entry name" value="Tim44-like"/>
</dbReference>
<gene>
    <name evidence="8" type="ORF">M427DRAFT_123620</name>
</gene>
<dbReference type="SMART" id="SM00978">
    <property type="entry name" value="Tim44"/>
    <property type="match status" value="1"/>
</dbReference>
<evidence type="ECO:0000313" key="9">
    <source>
        <dbReference type="Proteomes" id="UP000070544"/>
    </source>
</evidence>
<name>A0A139AF99_GONPJ</name>
<evidence type="ECO:0000256" key="5">
    <source>
        <dbReference type="ARBA" id="ARBA00023128"/>
    </source>
</evidence>
<feature type="domain" description="Tim44-like" evidence="7">
    <location>
        <begin position="347"/>
        <end position="509"/>
    </location>
</feature>